<gene>
    <name evidence="1" type="ORF">BJ999_001223</name>
</gene>
<organism evidence="1 2">
    <name type="scientific">Actinomadura citrea</name>
    <dbReference type="NCBI Taxonomy" id="46158"/>
    <lineage>
        <taxon>Bacteria</taxon>
        <taxon>Bacillati</taxon>
        <taxon>Actinomycetota</taxon>
        <taxon>Actinomycetes</taxon>
        <taxon>Streptosporangiales</taxon>
        <taxon>Thermomonosporaceae</taxon>
        <taxon>Actinomadura</taxon>
    </lineage>
</organism>
<accession>A0A7Y9K9P9</accession>
<evidence type="ECO:0000313" key="1">
    <source>
        <dbReference type="EMBL" id="NYE10927.1"/>
    </source>
</evidence>
<sequence length="129" mass="13792">MGDEVRTWAADVVRQSAAVALVADLERRGLAAEVIDHGAVRARNPVGEPDVGGPRARALSPGLRQEVVCRTHRGALWWWWVWSGPDRRALSELEPLCPAANTAFAGERIARVLAVPFASSPDAASGGCE</sequence>
<proteinExistence type="predicted"/>
<dbReference type="RefSeq" id="WP_179832383.1">
    <property type="nucleotide sequence ID" value="NZ_BMRD01000006.1"/>
</dbReference>
<protein>
    <submittedName>
        <fullName evidence="1">Uncharacterized protein</fullName>
    </submittedName>
</protein>
<dbReference type="Proteomes" id="UP000591272">
    <property type="component" value="Unassembled WGS sequence"/>
</dbReference>
<reference evidence="1 2" key="1">
    <citation type="submission" date="2020-07" db="EMBL/GenBank/DDBJ databases">
        <title>Sequencing the genomes of 1000 actinobacteria strains.</title>
        <authorList>
            <person name="Klenk H.-P."/>
        </authorList>
    </citation>
    <scope>NUCLEOTIDE SEQUENCE [LARGE SCALE GENOMIC DNA]</scope>
    <source>
        <strain evidence="1 2">DSM 43461</strain>
    </source>
</reference>
<dbReference type="AlphaFoldDB" id="A0A7Y9K9P9"/>
<evidence type="ECO:0000313" key="2">
    <source>
        <dbReference type="Proteomes" id="UP000591272"/>
    </source>
</evidence>
<comment type="caution">
    <text evidence="1">The sequence shown here is derived from an EMBL/GenBank/DDBJ whole genome shotgun (WGS) entry which is preliminary data.</text>
</comment>
<name>A0A7Y9K9P9_9ACTN</name>
<keyword evidence="2" id="KW-1185">Reference proteome</keyword>
<dbReference type="EMBL" id="JACCBT010000001">
    <property type="protein sequence ID" value="NYE10927.1"/>
    <property type="molecule type" value="Genomic_DNA"/>
</dbReference>